<reference evidence="2" key="1">
    <citation type="submission" date="2010-07" db="EMBL/GenBank/DDBJ databases">
        <authorList>
            <consortium name="CONSOLIDER consortium CSD2007-00005"/>
            <person name="Guazzaroni M.-E."/>
            <person name="Richter M."/>
            <person name="Garcia-Salamanca A."/>
            <person name="Yarza P."/>
            <person name="Ferrer M."/>
        </authorList>
    </citation>
    <scope>NUCLEOTIDE SEQUENCE</scope>
</reference>
<organism evidence="2">
    <name type="scientific">sediment metagenome</name>
    <dbReference type="NCBI Taxonomy" id="749907"/>
    <lineage>
        <taxon>unclassified sequences</taxon>
        <taxon>metagenomes</taxon>
        <taxon>ecological metagenomes</taxon>
    </lineage>
</organism>
<dbReference type="EMBL" id="ADZX01000865">
    <property type="protein sequence ID" value="EFK95155.1"/>
    <property type="molecule type" value="Genomic_DNA"/>
</dbReference>
<dbReference type="ESTHER" id="9zzzz-d9pmq9">
    <property type="family name" value="Abhydrolase_9"/>
</dbReference>
<evidence type="ECO:0000259" key="1">
    <source>
        <dbReference type="Pfam" id="PF10081"/>
    </source>
</evidence>
<evidence type="ECO:0000313" key="2">
    <source>
        <dbReference type="EMBL" id="EFK95155.1"/>
    </source>
</evidence>
<dbReference type="InterPro" id="IPR027787">
    <property type="entry name" value="Alpha/beta-hydrolase_catalytic"/>
</dbReference>
<name>D9PMQ9_9ZZZZ</name>
<reference evidence="2" key="2">
    <citation type="journal article" date="2011" name="Microb. Ecol.">
        <title>Taxonomic and Functional Metagenomic Profiling of the Microbial Community in the Anoxic Sediment of a Sub-saline Shallow Lake (Laguna de Carrizo, Central Spain).</title>
        <authorList>
            <person name="Ferrer M."/>
            <person name="Guazzaroni M.E."/>
            <person name="Richter M."/>
            <person name="Garcia-Salamanca A."/>
            <person name="Yarza P."/>
            <person name="Suarez-Suarez A."/>
            <person name="Solano J."/>
            <person name="Alcaide M."/>
            <person name="van Dillewijn P."/>
            <person name="Molina-Henares M.A."/>
            <person name="Lopez-Cortes N."/>
            <person name="Al-Ramahi Y."/>
            <person name="Guerrero C."/>
            <person name="Acosta A."/>
            <person name="de Eugenio L.I."/>
            <person name="Martinez V."/>
            <person name="Marques S."/>
            <person name="Rojo F."/>
            <person name="Santero E."/>
            <person name="Genilloud O."/>
            <person name="Perez-Perez J."/>
            <person name="Rossello-Mora R."/>
            <person name="Ramos J.L."/>
        </authorList>
    </citation>
    <scope>NUCLEOTIDE SEQUENCE</scope>
</reference>
<gene>
    <name evidence="2" type="ORF">LDC_2838</name>
</gene>
<sequence length="368" mass="40347">MMALDPTRRRLSPGMDGVLPHTRASVAQPSGTLLPATGRGEAAARFVLPVPTDLLKRPLRVYASLVSAPTMEARVDLAMRELERIGAFSRRNIFVGVPTGGGHVNPVTLELVERMVRGDVASVAIQYGNAPSILSIGKVDDARRMVTALLTRVRDRIACEHPDGGGPRVLLYGESLGGWASQSALDKAARQAERGNVHVDPLHALGVDRVAWVGIPGFSRFPARELGPGGMQAFASADQIRTLDPATRRQARAWALSHFSDPVHRADISLIWRRPVWLPKHGPNPVGVDPAERWRPVLTFIDTLQMAFSSANTERPGEFRADGHDYRTELPTLLRAAFGFEDVSDGELARMTEQARQSEVWIMSQTWK</sequence>
<dbReference type="InterPro" id="IPR029058">
    <property type="entry name" value="AB_hydrolase_fold"/>
</dbReference>
<proteinExistence type="predicted"/>
<feature type="domain" description="Alpha/beta-hydrolase catalytic" evidence="1">
    <location>
        <begin position="59"/>
        <end position="348"/>
    </location>
</feature>
<protein>
    <recommendedName>
        <fullName evidence="1">Alpha/beta-hydrolase catalytic domain-containing protein</fullName>
    </recommendedName>
</protein>
<comment type="caution">
    <text evidence="2">The sequence shown here is derived from an EMBL/GenBank/DDBJ whole genome shotgun (WGS) entry which is preliminary data.</text>
</comment>
<accession>D9PMQ9</accession>
<dbReference type="Pfam" id="PF10081">
    <property type="entry name" value="Abhydrolase_9"/>
    <property type="match status" value="1"/>
</dbReference>
<dbReference type="AlphaFoldDB" id="D9PMQ9"/>
<dbReference type="SUPFAM" id="SSF53474">
    <property type="entry name" value="alpha/beta-Hydrolases"/>
    <property type="match status" value="1"/>
</dbReference>